<keyword evidence="1" id="KW-0472">Membrane</keyword>
<keyword evidence="4" id="KW-1185">Reference proteome</keyword>
<proteinExistence type="predicted"/>
<dbReference type="GO" id="GO:0000155">
    <property type="term" value="F:phosphorelay sensor kinase activity"/>
    <property type="evidence" value="ECO:0007669"/>
    <property type="project" value="InterPro"/>
</dbReference>
<dbReference type="Pfam" id="PF06580">
    <property type="entry name" value="His_kinase"/>
    <property type="match status" value="1"/>
</dbReference>
<dbReference type="EMBL" id="LWBP01000185">
    <property type="protein sequence ID" value="OQP58986.1"/>
    <property type="molecule type" value="Genomic_DNA"/>
</dbReference>
<sequence>MRLRAIPKLKVYSFLFSMPIIDIAVNQILYKERLWWEWQIWAISFPLIFLLGFFAWYARISVSAKAEKKYPELNQTLKRLRYKMLICCMSMVSTVLVIITIYSLLHIEGYSFNLSDVWQGAVLSLCVNIVFEMLYDADYAITKYKEVEEEKEMLRQLSFREEFDSLKNQVNPHFLFNCFNTLSSLIREDKDTADLFLNELSKVYRYLLKNNEEGLSTVANEIRFVHSYFRLLQTRYGEAIKLRVTTVPRYDAFLLPSLTLQLLIENAVKHNILARSMPLEIEIYTRDDLQLVVRNNLQRRTVKVPGTRIGLRNIRMKYELLQQDGFAIIQDESSFMVTLPLLPPQLADERTLGLTK</sequence>
<feature type="transmembrane region" description="Helical" evidence="1">
    <location>
        <begin position="12"/>
        <end position="30"/>
    </location>
</feature>
<dbReference type="PANTHER" id="PTHR34220">
    <property type="entry name" value="SENSOR HISTIDINE KINASE YPDA"/>
    <property type="match status" value="1"/>
</dbReference>
<evidence type="ECO:0000259" key="2">
    <source>
        <dbReference type="Pfam" id="PF06580"/>
    </source>
</evidence>
<dbReference type="AlphaFoldDB" id="A0A1V9FL81"/>
<organism evidence="3 4">
    <name type="scientific">Niastella populi</name>
    <dbReference type="NCBI Taxonomy" id="550983"/>
    <lineage>
        <taxon>Bacteria</taxon>
        <taxon>Pseudomonadati</taxon>
        <taxon>Bacteroidota</taxon>
        <taxon>Chitinophagia</taxon>
        <taxon>Chitinophagales</taxon>
        <taxon>Chitinophagaceae</taxon>
        <taxon>Niastella</taxon>
    </lineage>
</organism>
<comment type="caution">
    <text evidence="3">The sequence shown here is derived from an EMBL/GenBank/DDBJ whole genome shotgun (WGS) entry which is preliminary data.</text>
</comment>
<protein>
    <recommendedName>
        <fullName evidence="2">Signal transduction histidine kinase internal region domain-containing protein</fullName>
    </recommendedName>
</protein>
<dbReference type="InterPro" id="IPR050640">
    <property type="entry name" value="Bact_2-comp_sensor_kinase"/>
</dbReference>
<dbReference type="GO" id="GO:0016020">
    <property type="term" value="C:membrane"/>
    <property type="evidence" value="ECO:0007669"/>
    <property type="project" value="InterPro"/>
</dbReference>
<dbReference type="InterPro" id="IPR010559">
    <property type="entry name" value="Sig_transdc_His_kin_internal"/>
</dbReference>
<feature type="transmembrane region" description="Helical" evidence="1">
    <location>
        <begin position="84"/>
        <end position="105"/>
    </location>
</feature>
<dbReference type="Proteomes" id="UP000192276">
    <property type="component" value="Unassembled WGS sequence"/>
</dbReference>
<feature type="transmembrane region" description="Helical" evidence="1">
    <location>
        <begin position="117"/>
        <end position="135"/>
    </location>
</feature>
<accession>A0A1V9FL81</accession>
<dbReference type="PANTHER" id="PTHR34220:SF7">
    <property type="entry name" value="SENSOR HISTIDINE KINASE YPDA"/>
    <property type="match status" value="1"/>
</dbReference>
<keyword evidence="1" id="KW-1133">Transmembrane helix</keyword>
<evidence type="ECO:0000313" key="3">
    <source>
        <dbReference type="EMBL" id="OQP58986.1"/>
    </source>
</evidence>
<evidence type="ECO:0000313" key="4">
    <source>
        <dbReference type="Proteomes" id="UP000192276"/>
    </source>
</evidence>
<dbReference type="STRING" id="550983.A4R26_21595"/>
<name>A0A1V9FL81_9BACT</name>
<dbReference type="RefSeq" id="WP_165760288.1">
    <property type="nucleotide sequence ID" value="NZ_LWBP01000185.1"/>
</dbReference>
<evidence type="ECO:0000256" key="1">
    <source>
        <dbReference type="SAM" id="Phobius"/>
    </source>
</evidence>
<feature type="transmembrane region" description="Helical" evidence="1">
    <location>
        <begin position="36"/>
        <end position="58"/>
    </location>
</feature>
<reference evidence="4" key="1">
    <citation type="submission" date="2016-04" db="EMBL/GenBank/DDBJ databases">
        <authorList>
            <person name="Chen L."/>
            <person name="Zhuang W."/>
            <person name="Wang G."/>
        </authorList>
    </citation>
    <scope>NUCLEOTIDE SEQUENCE [LARGE SCALE GENOMIC DNA]</scope>
    <source>
        <strain evidence="4">208</strain>
    </source>
</reference>
<feature type="domain" description="Signal transduction histidine kinase internal region" evidence="2">
    <location>
        <begin position="162"/>
        <end position="239"/>
    </location>
</feature>
<gene>
    <name evidence="3" type="ORF">A4R26_21595</name>
</gene>
<keyword evidence="1" id="KW-0812">Transmembrane</keyword>